<sequence>NRQPKPSAHIKEPRKIEAKSPLTTITKWLTKEGIRIREGTKEGDTTKKHAEWRNQLPSLLTSTPKPAAVDVLLHSHTIYRQPTNGDGWIETAATAKMYRNTFSADNFDLLPHQKKRDEAAGFEK</sequence>
<dbReference type="EMBL" id="JAEAOA010001510">
    <property type="protein sequence ID" value="KAK3580002.1"/>
    <property type="molecule type" value="Genomic_DNA"/>
</dbReference>
<protein>
    <submittedName>
        <fullName evidence="1">Uncharacterized protein</fullName>
    </submittedName>
</protein>
<gene>
    <name evidence="1" type="ORF">CHS0354_025327</name>
</gene>
<evidence type="ECO:0000313" key="2">
    <source>
        <dbReference type="Proteomes" id="UP001195483"/>
    </source>
</evidence>
<comment type="caution">
    <text evidence="1">The sequence shown here is derived from an EMBL/GenBank/DDBJ whole genome shotgun (WGS) entry which is preliminary data.</text>
</comment>
<dbReference type="AlphaFoldDB" id="A0AAE0RUP0"/>
<name>A0AAE0RUP0_9BIVA</name>
<reference evidence="1" key="1">
    <citation type="journal article" date="2021" name="Genome Biol. Evol.">
        <title>A High-Quality Reference Genome for a Parasitic Bivalve with Doubly Uniparental Inheritance (Bivalvia: Unionida).</title>
        <authorList>
            <person name="Smith C.H."/>
        </authorList>
    </citation>
    <scope>NUCLEOTIDE SEQUENCE</scope>
    <source>
        <strain evidence="1">CHS0354</strain>
    </source>
</reference>
<evidence type="ECO:0000313" key="1">
    <source>
        <dbReference type="EMBL" id="KAK3580002.1"/>
    </source>
</evidence>
<reference evidence="1" key="2">
    <citation type="journal article" date="2021" name="Genome Biol. Evol.">
        <title>Developing a high-quality reference genome for a parasitic bivalve with doubly uniparental inheritance (Bivalvia: Unionida).</title>
        <authorList>
            <person name="Smith C.H."/>
        </authorList>
    </citation>
    <scope>NUCLEOTIDE SEQUENCE</scope>
    <source>
        <strain evidence="1">CHS0354</strain>
        <tissue evidence="1">Mantle</tissue>
    </source>
</reference>
<organism evidence="1 2">
    <name type="scientific">Potamilus streckersoni</name>
    <dbReference type="NCBI Taxonomy" id="2493646"/>
    <lineage>
        <taxon>Eukaryota</taxon>
        <taxon>Metazoa</taxon>
        <taxon>Spiralia</taxon>
        <taxon>Lophotrochozoa</taxon>
        <taxon>Mollusca</taxon>
        <taxon>Bivalvia</taxon>
        <taxon>Autobranchia</taxon>
        <taxon>Heteroconchia</taxon>
        <taxon>Palaeoheterodonta</taxon>
        <taxon>Unionida</taxon>
        <taxon>Unionoidea</taxon>
        <taxon>Unionidae</taxon>
        <taxon>Ambleminae</taxon>
        <taxon>Lampsilini</taxon>
        <taxon>Potamilus</taxon>
    </lineage>
</organism>
<dbReference type="Proteomes" id="UP001195483">
    <property type="component" value="Unassembled WGS sequence"/>
</dbReference>
<accession>A0AAE0RUP0</accession>
<proteinExistence type="predicted"/>
<keyword evidence="2" id="KW-1185">Reference proteome</keyword>
<reference evidence="1" key="3">
    <citation type="submission" date="2023-05" db="EMBL/GenBank/DDBJ databases">
        <authorList>
            <person name="Smith C.H."/>
        </authorList>
    </citation>
    <scope>NUCLEOTIDE SEQUENCE</scope>
    <source>
        <strain evidence="1">CHS0354</strain>
        <tissue evidence="1">Mantle</tissue>
    </source>
</reference>
<feature type="non-terminal residue" evidence="1">
    <location>
        <position position="1"/>
    </location>
</feature>